<proteinExistence type="predicted"/>
<dbReference type="EMBL" id="JAHOPB010000002">
    <property type="protein sequence ID" value="MBU8876092.1"/>
    <property type="molecule type" value="Genomic_DNA"/>
</dbReference>
<accession>A0ABS6IQV5</accession>
<feature type="signal peptide" evidence="1">
    <location>
        <begin position="1"/>
        <end position="19"/>
    </location>
</feature>
<keyword evidence="1" id="KW-0732">Signal</keyword>
<evidence type="ECO:0000256" key="1">
    <source>
        <dbReference type="SAM" id="SignalP"/>
    </source>
</evidence>
<name>A0ABS6IQV5_9HYPH</name>
<reference evidence="2 3" key="1">
    <citation type="submission" date="2021-06" db="EMBL/GenBank/DDBJ databases">
        <authorList>
            <person name="Lee D.H."/>
        </authorList>
    </citation>
    <scope>NUCLEOTIDE SEQUENCE [LARGE SCALE GENOMIC DNA]</scope>
    <source>
        <strain evidence="2 3">MMS21-HV4-11</strain>
    </source>
</reference>
<evidence type="ECO:0000313" key="2">
    <source>
        <dbReference type="EMBL" id="MBU8876092.1"/>
    </source>
</evidence>
<sequence length="98" mass="10550">MKSLLAILLACLAIGTAWAQPQQPAQDKPPTCLSQYSEAAAMSPGLLISTGFDIKAAVPGGVWLQKDREVYFCNTGRAADGETLCWKLRVPVKGQRCQ</sequence>
<dbReference type="RefSeq" id="WP_216964601.1">
    <property type="nucleotide sequence ID" value="NZ_JAHOPB010000002.1"/>
</dbReference>
<feature type="chain" id="PRO_5045285413" evidence="1">
    <location>
        <begin position="20"/>
        <end position="98"/>
    </location>
</feature>
<keyword evidence="3" id="KW-1185">Reference proteome</keyword>
<dbReference type="Proteomes" id="UP000727907">
    <property type="component" value="Unassembled WGS sequence"/>
</dbReference>
<protein>
    <submittedName>
        <fullName evidence="2">Uncharacterized protein</fullName>
    </submittedName>
</protein>
<evidence type="ECO:0000313" key="3">
    <source>
        <dbReference type="Proteomes" id="UP000727907"/>
    </source>
</evidence>
<gene>
    <name evidence="2" type="ORF">KQ910_20130</name>
</gene>
<organism evidence="2 3">
    <name type="scientific">Reyranella humidisoli</name>
    <dbReference type="NCBI Taxonomy" id="2849149"/>
    <lineage>
        <taxon>Bacteria</taxon>
        <taxon>Pseudomonadati</taxon>
        <taxon>Pseudomonadota</taxon>
        <taxon>Alphaproteobacteria</taxon>
        <taxon>Hyphomicrobiales</taxon>
        <taxon>Reyranellaceae</taxon>
        <taxon>Reyranella</taxon>
    </lineage>
</organism>
<comment type="caution">
    <text evidence="2">The sequence shown here is derived from an EMBL/GenBank/DDBJ whole genome shotgun (WGS) entry which is preliminary data.</text>
</comment>